<dbReference type="GO" id="GO:0050380">
    <property type="term" value="F:undecaprenyl-diphosphatase activity"/>
    <property type="evidence" value="ECO:0007669"/>
    <property type="project" value="UniProtKB-EC"/>
</dbReference>
<evidence type="ECO:0000256" key="5">
    <source>
        <dbReference type="ARBA" id="ARBA00022989"/>
    </source>
</evidence>
<keyword evidence="2" id="KW-1003">Cell membrane</keyword>
<feature type="transmembrane region" description="Helical" evidence="7">
    <location>
        <begin position="33"/>
        <end position="61"/>
    </location>
</feature>
<dbReference type="SMART" id="SM00014">
    <property type="entry name" value="acidPPc"/>
    <property type="match status" value="1"/>
</dbReference>
<evidence type="ECO:0000256" key="6">
    <source>
        <dbReference type="ARBA" id="ARBA00023136"/>
    </source>
</evidence>
<feature type="transmembrane region" description="Helical" evidence="7">
    <location>
        <begin position="212"/>
        <end position="229"/>
    </location>
</feature>
<feature type="transmembrane region" description="Helical" evidence="7">
    <location>
        <begin position="188"/>
        <end position="206"/>
    </location>
</feature>
<evidence type="ECO:0000313" key="10">
    <source>
        <dbReference type="Proteomes" id="UP001204798"/>
    </source>
</evidence>
<dbReference type="InterPro" id="IPR000326">
    <property type="entry name" value="PAP2/HPO"/>
</dbReference>
<dbReference type="Pfam" id="PF01569">
    <property type="entry name" value="PAP2"/>
    <property type="match status" value="1"/>
</dbReference>
<keyword evidence="6 7" id="KW-0472">Membrane</keyword>
<evidence type="ECO:0000313" key="9">
    <source>
        <dbReference type="EMBL" id="MCS3918181.1"/>
    </source>
</evidence>
<dbReference type="EMBL" id="JANUCP010000001">
    <property type="protein sequence ID" value="MCS3918181.1"/>
    <property type="molecule type" value="Genomic_DNA"/>
</dbReference>
<evidence type="ECO:0000256" key="2">
    <source>
        <dbReference type="ARBA" id="ARBA00022475"/>
    </source>
</evidence>
<feature type="transmembrane region" description="Helical" evidence="7">
    <location>
        <begin position="114"/>
        <end position="137"/>
    </location>
</feature>
<evidence type="ECO:0000259" key="8">
    <source>
        <dbReference type="SMART" id="SM00014"/>
    </source>
</evidence>
<keyword evidence="4 9" id="KW-0378">Hydrolase</keyword>
<reference evidence="9 10" key="1">
    <citation type="submission" date="2022-08" db="EMBL/GenBank/DDBJ databases">
        <title>Bacterial and archaeal communities from various locations to study Microbial Dark Matter (Phase II).</title>
        <authorList>
            <person name="Stepanauskas R."/>
        </authorList>
    </citation>
    <scope>NUCLEOTIDE SEQUENCE [LARGE SCALE GENOMIC DNA]</scope>
    <source>
        <strain evidence="9 10">PD1</strain>
    </source>
</reference>
<evidence type="ECO:0000256" key="3">
    <source>
        <dbReference type="ARBA" id="ARBA00022692"/>
    </source>
</evidence>
<evidence type="ECO:0000256" key="4">
    <source>
        <dbReference type="ARBA" id="ARBA00022801"/>
    </source>
</evidence>
<dbReference type="InterPro" id="IPR036938">
    <property type="entry name" value="PAP2/HPO_sf"/>
</dbReference>
<dbReference type="SUPFAM" id="SSF48317">
    <property type="entry name" value="Acid phosphatase/Vanadium-dependent haloperoxidase"/>
    <property type="match status" value="1"/>
</dbReference>
<feature type="domain" description="Phosphatidic acid phosphatase type 2/haloperoxidase" evidence="8">
    <location>
        <begin position="118"/>
        <end position="227"/>
    </location>
</feature>
<dbReference type="RefSeq" id="WP_259093708.1">
    <property type="nucleotide sequence ID" value="NZ_CP130454.1"/>
</dbReference>
<dbReference type="Proteomes" id="UP001204798">
    <property type="component" value="Unassembled WGS sequence"/>
</dbReference>
<feature type="transmembrane region" description="Helical" evidence="7">
    <location>
        <begin position="82"/>
        <end position="102"/>
    </location>
</feature>
<proteinExistence type="predicted"/>
<keyword evidence="3 7" id="KW-0812">Transmembrane</keyword>
<dbReference type="PANTHER" id="PTHR14969:SF62">
    <property type="entry name" value="DECAPRENYLPHOSPHORYL-5-PHOSPHORIBOSE PHOSPHATASE RV3807C-RELATED"/>
    <property type="match status" value="1"/>
</dbReference>
<name>A0ABT2EJQ7_9BACT</name>
<evidence type="ECO:0000256" key="1">
    <source>
        <dbReference type="ARBA" id="ARBA00004651"/>
    </source>
</evidence>
<dbReference type="EC" id="3.6.1.27" evidence="9"/>
<accession>A0ABT2EJQ7</accession>
<keyword evidence="10" id="KW-1185">Reference proteome</keyword>
<comment type="caution">
    <text evidence="9">The sequence shown here is derived from an EMBL/GenBank/DDBJ whole genome shotgun (WGS) entry which is preliminary data.</text>
</comment>
<dbReference type="Gene3D" id="1.20.144.10">
    <property type="entry name" value="Phosphatidic acid phosphatase type 2/haloperoxidase"/>
    <property type="match status" value="1"/>
</dbReference>
<dbReference type="PANTHER" id="PTHR14969">
    <property type="entry name" value="SPHINGOSINE-1-PHOSPHATE PHOSPHOHYDROLASE"/>
    <property type="match status" value="1"/>
</dbReference>
<keyword evidence="5 7" id="KW-1133">Transmembrane helix</keyword>
<protein>
    <submittedName>
        <fullName evidence="9">Undecaprenyl-diphosphatase</fullName>
        <ecNumber evidence="9">3.6.1.27</ecNumber>
    </submittedName>
</protein>
<organism evidence="9 10">
    <name type="scientific">Candidatus Fervidibacter sacchari</name>
    <dbReference type="NCBI Taxonomy" id="1448929"/>
    <lineage>
        <taxon>Bacteria</taxon>
        <taxon>Candidatus Fervidibacterota</taxon>
        <taxon>Candidatus Fervidibacter</taxon>
    </lineage>
</organism>
<evidence type="ECO:0000256" key="7">
    <source>
        <dbReference type="SAM" id="Phobius"/>
    </source>
</evidence>
<gene>
    <name evidence="9" type="ORF">M2350_000578</name>
</gene>
<sequence>MGQETRHKGQRIDETVRRRDGDAENYALPAQTIFWFSSFLVLVALVAVRWQPLIALDIFLLRAVNKGLATEWLDGTMLLFSRLGNLPLTWLLLALWLGYLSWRKSQNGRKTAAMWMSAVLAMAIALGVADGISGRIVKPLVGRERPAKIVEGVRLIGGSGKAKGFPSSHAANAFAVARVLHEIAPPRALWWFLATMVAFSRVYLGVHFPSDVVGGALLGLSVGSFVAYLRQIIVKEQGKVEREDGAD</sequence>
<comment type="subcellular location">
    <subcellularLocation>
        <location evidence="1">Cell membrane</location>
        <topology evidence="1">Multi-pass membrane protein</topology>
    </subcellularLocation>
</comment>